<dbReference type="EMBL" id="JH795857">
    <property type="protein sequence ID" value="EJU05005.1"/>
    <property type="molecule type" value="Genomic_DNA"/>
</dbReference>
<feature type="chain" id="PRO_5004067654" evidence="1">
    <location>
        <begin position="20"/>
        <end position="115"/>
    </location>
</feature>
<feature type="signal peptide" evidence="1">
    <location>
        <begin position="1"/>
        <end position="19"/>
    </location>
</feature>
<name>M5G9P6_DACPD</name>
<reference evidence="2 3" key="1">
    <citation type="journal article" date="2012" name="Science">
        <title>The Paleozoic origin of enzymatic lignin decomposition reconstructed from 31 fungal genomes.</title>
        <authorList>
            <person name="Floudas D."/>
            <person name="Binder M."/>
            <person name="Riley R."/>
            <person name="Barry K."/>
            <person name="Blanchette R.A."/>
            <person name="Henrissat B."/>
            <person name="Martinez A.T."/>
            <person name="Otillar R."/>
            <person name="Spatafora J.W."/>
            <person name="Yadav J.S."/>
            <person name="Aerts A."/>
            <person name="Benoit I."/>
            <person name="Boyd A."/>
            <person name="Carlson A."/>
            <person name="Copeland A."/>
            <person name="Coutinho P.M."/>
            <person name="de Vries R.P."/>
            <person name="Ferreira P."/>
            <person name="Findley K."/>
            <person name="Foster B."/>
            <person name="Gaskell J."/>
            <person name="Glotzer D."/>
            <person name="Gorecki P."/>
            <person name="Heitman J."/>
            <person name="Hesse C."/>
            <person name="Hori C."/>
            <person name="Igarashi K."/>
            <person name="Jurgens J.A."/>
            <person name="Kallen N."/>
            <person name="Kersten P."/>
            <person name="Kohler A."/>
            <person name="Kuees U."/>
            <person name="Kumar T.K.A."/>
            <person name="Kuo A."/>
            <person name="LaButti K."/>
            <person name="Larrondo L.F."/>
            <person name="Lindquist E."/>
            <person name="Ling A."/>
            <person name="Lombard V."/>
            <person name="Lucas S."/>
            <person name="Lundell T."/>
            <person name="Martin R."/>
            <person name="McLaughlin D.J."/>
            <person name="Morgenstern I."/>
            <person name="Morin E."/>
            <person name="Murat C."/>
            <person name="Nagy L.G."/>
            <person name="Nolan M."/>
            <person name="Ohm R.A."/>
            <person name="Patyshakuliyeva A."/>
            <person name="Rokas A."/>
            <person name="Ruiz-Duenas F.J."/>
            <person name="Sabat G."/>
            <person name="Salamov A."/>
            <person name="Samejima M."/>
            <person name="Schmutz J."/>
            <person name="Slot J.C."/>
            <person name="St John F."/>
            <person name="Stenlid J."/>
            <person name="Sun H."/>
            <person name="Sun S."/>
            <person name="Syed K."/>
            <person name="Tsang A."/>
            <person name="Wiebenga A."/>
            <person name="Young D."/>
            <person name="Pisabarro A."/>
            <person name="Eastwood D.C."/>
            <person name="Martin F."/>
            <person name="Cullen D."/>
            <person name="Grigoriev I.V."/>
            <person name="Hibbett D.S."/>
        </authorList>
    </citation>
    <scope>NUCLEOTIDE SEQUENCE [LARGE SCALE GENOMIC DNA]</scope>
    <source>
        <strain evidence="2 3">DJM-731 SS1</strain>
    </source>
</reference>
<dbReference type="Proteomes" id="UP000030653">
    <property type="component" value="Unassembled WGS sequence"/>
</dbReference>
<dbReference type="HOGENOM" id="CLU_2108929_0_0_1"/>
<gene>
    <name evidence="2" type="ORF">DACRYDRAFT_93377</name>
</gene>
<keyword evidence="3" id="KW-1185">Reference proteome</keyword>
<evidence type="ECO:0000256" key="1">
    <source>
        <dbReference type="SAM" id="SignalP"/>
    </source>
</evidence>
<organism evidence="2 3">
    <name type="scientific">Dacryopinax primogenitus (strain DJM 731)</name>
    <name type="common">Brown rot fungus</name>
    <dbReference type="NCBI Taxonomy" id="1858805"/>
    <lineage>
        <taxon>Eukaryota</taxon>
        <taxon>Fungi</taxon>
        <taxon>Dikarya</taxon>
        <taxon>Basidiomycota</taxon>
        <taxon>Agaricomycotina</taxon>
        <taxon>Dacrymycetes</taxon>
        <taxon>Dacrymycetales</taxon>
        <taxon>Dacrymycetaceae</taxon>
        <taxon>Dacryopinax</taxon>
    </lineage>
</organism>
<dbReference type="RefSeq" id="XP_040631899.1">
    <property type="nucleotide sequence ID" value="XM_040777150.1"/>
</dbReference>
<protein>
    <submittedName>
        <fullName evidence="2">Uncharacterized protein</fullName>
    </submittedName>
</protein>
<dbReference type="AlphaFoldDB" id="M5G9P6"/>
<keyword evidence="1" id="KW-0732">Signal</keyword>
<proteinExistence type="predicted"/>
<sequence>MWHRIRALDLLGYRGLTASLELLMHVCAYDVVASLGRIFGQLVDMTGDDSPAAADSAAVLDPSPNGMSSTACCLLKGLDCSVISMSSQRHISGYEVRYQWLSRREQAIRERYNLT</sequence>
<evidence type="ECO:0000313" key="3">
    <source>
        <dbReference type="Proteomes" id="UP000030653"/>
    </source>
</evidence>
<dbReference type="GeneID" id="63692212"/>
<evidence type="ECO:0000313" key="2">
    <source>
        <dbReference type="EMBL" id="EJU05005.1"/>
    </source>
</evidence>
<accession>M5G9P6</accession>